<dbReference type="OrthoDB" id="5598737at2759"/>
<dbReference type="Pfam" id="PF18717">
    <property type="entry name" value="CxC4"/>
    <property type="match status" value="1"/>
</dbReference>
<comment type="caution">
    <text evidence="2">The sequence shown here is derived from an EMBL/GenBank/DDBJ whole genome shotgun (WGS) entry which is preliminary data.</text>
</comment>
<evidence type="ECO:0000259" key="1">
    <source>
        <dbReference type="Pfam" id="PF18717"/>
    </source>
</evidence>
<reference evidence="2" key="1">
    <citation type="journal article" date="2020" name="New Phytol.">
        <title>Comparative genomics reveals dynamic genome evolution in host specialist ectomycorrhizal fungi.</title>
        <authorList>
            <person name="Lofgren L.A."/>
            <person name="Nguyen N.H."/>
            <person name="Vilgalys R."/>
            <person name="Ruytinx J."/>
            <person name="Liao H.L."/>
            <person name="Branco S."/>
            <person name="Kuo A."/>
            <person name="LaButti K."/>
            <person name="Lipzen A."/>
            <person name="Andreopoulos W."/>
            <person name="Pangilinan J."/>
            <person name="Riley R."/>
            <person name="Hundley H."/>
            <person name="Na H."/>
            <person name="Barry K."/>
            <person name="Grigoriev I.V."/>
            <person name="Stajich J.E."/>
            <person name="Kennedy P.G."/>
        </authorList>
    </citation>
    <scope>NUCLEOTIDE SEQUENCE</scope>
    <source>
        <strain evidence="2">DOB743</strain>
    </source>
</reference>
<proteinExistence type="predicted"/>
<organism evidence="2 3">
    <name type="scientific">Suillus placidus</name>
    <dbReference type="NCBI Taxonomy" id="48579"/>
    <lineage>
        <taxon>Eukaryota</taxon>
        <taxon>Fungi</taxon>
        <taxon>Dikarya</taxon>
        <taxon>Basidiomycota</taxon>
        <taxon>Agaricomycotina</taxon>
        <taxon>Agaricomycetes</taxon>
        <taxon>Agaricomycetidae</taxon>
        <taxon>Boletales</taxon>
        <taxon>Suillineae</taxon>
        <taxon>Suillaceae</taxon>
        <taxon>Suillus</taxon>
    </lineage>
</organism>
<dbReference type="Proteomes" id="UP000714275">
    <property type="component" value="Unassembled WGS sequence"/>
</dbReference>
<dbReference type="EMBL" id="JABBWD010000043">
    <property type="protein sequence ID" value="KAG1774234.1"/>
    <property type="molecule type" value="Genomic_DNA"/>
</dbReference>
<accession>A0A9P6ZP77</accession>
<gene>
    <name evidence="2" type="ORF">EV702DRAFT_1200484</name>
</gene>
<dbReference type="InterPro" id="IPR040648">
    <property type="entry name" value="HMGXB3_CxC4"/>
</dbReference>
<evidence type="ECO:0000313" key="3">
    <source>
        <dbReference type="Proteomes" id="UP000714275"/>
    </source>
</evidence>
<name>A0A9P6ZP77_9AGAM</name>
<protein>
    <recommendedName>
        <fullName evidence="1">HMG domain-containing protein</fullName>
    </recommendedName>
</protein>
<feature type="domain" description="HMG" evidence="1">
    <location>
        <begin position="329"/>
        <end position="452"/>
    </location>
</feature>
<keyword evidence="3" id="KW-1185">Reference proteome</keyword>
<dbReference type="AlphaFoldDB" id="A0A9P6ZP77"/>
<sequence>MSAPPLRRSRLIVQTLNPTLLPPMASGPSGSSRVLINNLASTADRQPIELLILSPSDEGNIQLNVFEQPCLLPETMSSDVLDNDLIWSSALLHASDLYTRTSYWDALVAADAVFRISTDLWVLQDWDGDEEFLQLGSYFHVVYLPRSDDEYGVACMCPRWKATHACIHQDTLCSFIDTLRCLPLIAPFPAPPAVLLQSTPFNDKYIFSCASAVGHYESGKRVVITLQQDGHWHCHLCRYSDACKHKPHAKAFALAAGLMTNMQDGHQMGMADDAAGDEESAVLVHAAQCGVNLAKHRAISYLPIPPPRWCALPAERATLPLQQVSIISHFAVEDSSQCVCGLSMMQAVLRGHSGPRVLKTAVLYGLTAPRTVTIELLPCPVCCHSHCHIGPDLRDHGIFNWNNTMLFLHELLNAYTNSYTASETPFSAFCLTVRRSYQDAGDENSFCSDDTFV</sequence>
<evidence type="ECO:0000313" key="2">
    <source>
        <dbReference type="EMBL" id="KAG1774234.1"/>
    </source>
</evidence>